<feature type="region of interest" description="Disordered" evidence="1">
    <location>
        <begin position="592"/>
        <end position="719"/>
    </location>
</feature>
<evidence type="ECO:0000313" key="4">
    <source>
        <dbReference type="Proteomes" id="UP000319663"/>
    </source>
</evidence>
<dbReference type="PROSITE" id="PS50076">
    <property type="entry name" value="DNAJ_2"/>
    <property type="match status" value="1"/>
</dbReference>
<dbReference type="CDD" id="cd06257">
    <property type="entry name" value="DnaJ"/>
    <property type="match status" value="1"/>
</dbReference>
<dbReference type="InterPro" id="IPR036869">
    <property type="entry name" value="J_dom_sf"/>
</dbReference>
<accession>A0A507QLJ4</accession>
<dbReference type="STRING" id="5098.A0A507QLJ4"/>
<feature type="compositionally biased region" description="Polar residues" evidence="1">
    <location>
        <begin position="247"/>
        <end position="275"/>
    </location>
</feature>
<evidence type="ECO:0000313" key="3">
    <source>
        <dbReference type="EMBL" id="TQB68663.1"/>
    </source>
</evidence>
<feature type="region of interest" description="Disordered" evidence="1">
    <location>
        <begin position="848"/>
        <end position="876"/>
    </location>
</feature>
<feature type="compositionally biased region" description="Polar residues" evidence="1">
    <location>
        <begin position="500"/>
        <end position="517"/>
    </location>
</feature>
<feature type="region of interest" description="Disordered" evidence="1">
    <location>
        <begin position="496"/>
        <end position="571"/>
    </location>
</feature>
<feature type="region of interest" description="Disordered" evidence="1">
    <location>
        <begin position="86"/>
        <end position="120"/>
    </location>
</feature>
<proteinExistence type="predicted"/>
<feature type="compositionally biased region" description="Polar residues" evidence="1">
    <location>
        <begin position="696"/>
        <end position="713"/>
    </location>
</feature>
<dbReference type="FunFam" id="1.10.287.110:FF:000096">
    <property type="entry name" value="DnaJ domain protein"/>
    <property type="match status" value="1"/>
</dbReference>
<dbReference type="Gene3D" id="1.10.287.110">
    <property type="entry name" value="DnaJ domain"/>
    <property type="match status" value="1"/>
</dbReference>
<dbReference type="PRINTS" id="PR00625">
    <property type="entry name" value="JDOMAIN"/>
</dbReference>
<feature type="region of interest" description="Disordered" evidence="1">
    <location>
        <begin position="153"/>
        <end position="475"/>
    </location>
</feature>
<keyword evidence="4" id="KW-1185">Reference proteome</keyword>
<reference evidence="3 4" key="1">
    <citation type="submission" date="2019-06" db="EMBL/GenBank/DDBJ databases">
        <title>Wine fermentation using esterase from Monascus purpureus.</title>
        <authorList>
            <person name="Geng C."/>
            <person name="Zhang Y."/>
        </authorList>
    </citation>
    <scope>NUCLEOTIDE SEQUENCE [LARGE SCALE GENOMIC DNA]</scope>
    <source>
        <strain evidence="3">HQ1</strain>
    </source>
</reference>
<feature type="compositionally biased region" description="Acidic residues" evidence="1">
    <location>
        <begin position="657"/>
        <end position="668"/>
    </location>
</feature>
<comment type="caution">
    <text evidence="3">The sequence shown here is derived from an EMBL/GenBank/DDBJ whole genome shotgun (WGS) entry which is preliminary data.</text>
</comment>
<feature type="compositionally biased region" description="Basic and acidic residues" evidence="1">
    <location>
        <begin position="862"/>
        <end position="871"/>
    </location>
</feature>
<feature type="compositionally biased region" description="Basic and acidic residues" evidence="1">
    <location>
        <begin position="530"/>
        <end position="544"/>
    </location>
</feature>
<dbReference type="Pfam" id="PF00226">
    <property type="entry name" value="DnaJ"/>
    <property type="match status" value="1"/>
</dbReference>
<evidence type="ECO:0000259" key="2">
    <source>
        <dbReference type="PROSITE" id="PS50076"/>
    </source>
</evidence>
<feature type="domain" description="J" evidence="2">
    <location>
        <begin position="9"/>
        <end position="75"/>
    </location>
</feature>
<feature type="compositionally biased region" description="Basic and acidic residues" evidence="1">
    <location>
        <begin position="422"/>
        <end position="438"/>
    </location>
</feature>
<dbReference type="InterPro" id="IPR001623">
    <property type="entry name" value="DnaJ_domain"/>
</dbReference>
<protein>
    <recommendedName>
        <fullName evidence="2">J domain-containing protein</fullName>
    </recommendedName>
</protein>
<feature type="compositionally biased region" description="Polar residues" evidence="1">
    <location>
        <begin position="556"/>
        <end position="569"/>
    </location>
</feature>
<dbReference type="SMART" id="SM00271">
    <property type="entry name" value="DnaJ"/>
    <property type="match status" value="1"/>
</dbReference>
<evidence type="ECO:0000256" key="1">
    <source>
        <dbReference type="SAM" id="MobiDB-lite"/>
    </source>
</evidence>
<feature type="compositionally biased region" description="Polar residues" evidence="1">
    <location>
        <begin position="594"/>
        <end position="608"/>
    </location>
</feature>
<dbReference type="PANTHER" id="PTHR24074">
    <property type="entry name" value="CO-CHAPERONE PROTEIN DJLA"/>
    <property type="match status" value="1"/>
</dbReference>
<feature type="compositionally biased region" description="Polar residues" evidence="1">
    <location>
        <begin position="451"/>
        <end position="461"/>
    </location>
</feature>
<dbReference type="EMBL" id="VIFY01000199">
    <property type="protein sequence ID" value="TQB68663.1"/>
    <property type="molecule type" value="Genomic_DNA"/>
</dbReference>
<feature type="compositionally biased region" description="Low complexity" evidence="1">
    <location>
        <begin position="96"/>
        <end position="108"/>
    </location>
</feature>
<feature type="compositionally biased region" description="Polar residues" evidence="1">
    <location>
        <begin position="109"/>
        <end position="118"/>
    </location>
</feature>
<feature type="compositionally biased region" description="Pro residues" evidence="1">
    <location>
        <begin position="773"/>
        <end position="784"/>
    </location>
</feature>
<sequence>MVKVDARKDYYADLGVSPNAGTDEIKKQFKRLALKYHPDRNPGREVEFISKFQAIQAAHEILCDPQLRLKYDTERLRAGHGKLYAASSQRANTARKPTTSTKPQPSTTFQASATSTGAQRYASYARAPPWGKWQDDTQTKADAFRGFQEMKGGYNGRGWSSFDPKTGTQPTANSYRASATPPRPKPVPTAQSTRAKSAYEYFKTASNPPTPEPKKKHGFAPRTAGGDEPPARNTEAYNRAHRHDRSNSYFESVPSPTAKKTSTDSRYQSESSGRSTPVPGLERTSTKYFTTGGEKISLSSPGLGRSTSVRDPLNGSGAVPNSQAGRNRSASPKYRTDWTHKQSSSTSSSDTETAERPKAVPKSRLRPDQKFSDFHTPQDWSKGTGEHQHYSPKKPHANDSRPSRRLRTSRVGGGRQQQRFCRYKDSSANEGDYLKGHNSDSATFTKPPFRTSPTEPTTSATDGYRGTDEAHESRNSFYPYDRVSFKFSQQGSRLGPYNFTGGSSKADNSATDNSEPATRSKDVPGAFKSNSHDALHEKFSEDRWPGASNKGFDFTQPDSQKSRPQSTPFAKSKFSADSWAEYFKNLSWAAPTANGESQKPQQADSSAARSPRKQSRPAIKVRTAPRPASVSTEAEEAKTTFADPNGNGNESPKSSDEDVEAMDLDDDVPAGPANGPANAYTAPQSPPPQRNGISRARSTPSLNSNTEKQQNGTSKRDPIFNLKDLYDVTPLSGTNNGGIDNLQDIGTALPFQSRPKDQRTSTQTVRARQLNCPNPPKRPRPPAFIPASAGSKQLVLPLQGWNRYVAEMNTYMREWKNFNRRILHHFCARQEAMETGLAPGWISAVGDSSRLQINPDGEDNEGDGRGDRGSENYETLVPGTRKGGYRAYLRGLDEDEQVRKHWEVACEMHKECILELGRLRDWIQAGGRLV</sequence>
<dbReference type="Proteomes" id="UP000319663">
    <property type="component" value="Unassembled WGS sequence"/>
</dbReference>
<feature type="compositionally biased region" description="Polar residues" evidence="1">
    <location>
        <begin position="297"/>
        <end position="309"/>
    </location>
</feature>
<dbReference type="InterPro" id="IPR018253">
    <property type="entry name" value="DnaJ_domain_CS"/>
</dbReference>
<feature type="compositionally biased region" description="Polar residues" evidence="1">
    <location>
        <begin position="319"/>
        <end position="330"/>
    </location>
</feature>
<dbReference type="SUPFAM" id="SSF46565">
    <property type="entry name" value="Chaperone J-domain"/>
    <property type="match status" value="1"/>
</dbReference>
<name>A0A507QLJ4_MONPU</name>
<dbReference type="AlphaFoldDB" id="A0A507QLJ4"/>
<dbReference type="PROSITE" id="PS00636">
    <property type="entry name" value="DNAJ_1"/>
    <property type="match status" value="1"/>
</dbReference>
<organism evidence="3 4">
    <name type="scientific">Monascus purpureus</name>
    <name type="common">Red mold</name>
    <name type="synonym">Monascus anka</name>
    <dbReference type="NCBI Taxonomy" id="5098"/>
    <lineage>
        <taxon>Eukaryota</taxon>
        <taxon>Fungi</taxon>
        <taxon>Dikarya</taxon>
        <taxon>Ascomycota</taxon>
        <taxon>Pezizomycotina</taxon>
        <taxon>Eurotiomycetes</taxon>
        <taxon>Eurotiomycetidae</taxon>
        <taxon>Eurotiales</taxon>
        <taxon>Aspergillaceae</taxon>
        <taxon>Monascus</taxon>
    </lineage>
</organism>
<gene>
    <name evidence="3" type="ORF">MPDQ_002954</name>
</gene>
<feature type="compositionally biased region" description="Basic and acidic residues" evidence="1">
    <location>
        <begin position="465"/>
        <end position="474"/>
    </location>
</feature>
<feature type="compositionally biased region" description="Polar residues" evidence="1">
    <location>
        <begin position="166"/>
        <end position="177"/>
    </location>
</feature>
<feature type="region of interest" description="Disordered" evidence="1">
    <location>
        <begin position="748"/>
        <end position="786"/>
    </location>
</feature>
<feature type="compositionally biased region" description="Low complexity" evidence="1">
    <location>
        <begin position="669"/>
        <end position="679"/>
    </location>
</feature>
<dbReference type="InterPro" id="IPR050817">
    <property type="entry name" value="DjlA_DnaK_co-chaperone"/>
</dbReference>